<organism evidence="4 5">
    <name type="scientific">Intestinimonas butyriciproducens</name>
    <dbReference type="NCBI Taxonomy" id="1297617"/>
    <lineage>
        <taxon>Bacteria</taxon>
        <taxon>Bacillati</taxon>
        <taxon>Bacillota</taxon>
        <taxon>Clostridia</taxon>
        <taxon>Eubacteriales</taxon>
        <taxon>Intestinimonas</taxon>
    </lineage>
</organism>
<dbReference type="PANTHER" id="PTHR33121">
    <property type="entry name" value="CYCLIC DI-GMP PHOSPHODIESTERASE PDEF"/>
    <property type="match status" value="1"/>
</dbReference>
<dbReference type="SUPFAM" id="SSF55073">
    <property type="entry name" value="Nucleotide cyclase"/>
    <property type="match status" value="1"/>
</dbReference>
<dbReference type="OrthoDB" id="9762141at2"/>
<reference evidence="4 5" key="1">
    <citation type="submission" date="2018-04" db="EMBL/GenBank/DDBJ databases">
        <title>Genomic Encyclopedia of Type Strains, Phase IV (KMG-IV): sequencing the most valuable type-strain genomes for metagenomic binning, comparative biology and taxonomic classification.</title>
        <authorList>
            <person name="Goeker M."/>
        </authorList>
    </citation>
    <scope>NUCLEOTIDE SEQUENCE [LARGE SCALE GENOMIC DNA]</scope>
    <source>
        <strain evidence="4 5">DSM 26588</strain>
    </source>
</reference>
<dbReference type="Gene3D" id="3.20.20.450">
    <property type="entry name" value="EAL domain"/>
    <property type="match status" value="1"/>
</dbReference>
<feature type="domain" description="GGDEF" evidence="3">
    <location>
        <begin position="249"/>
        <end position="380"/>
    </location>
</feature>
<feature type="transmembrane region" description="Helical" evidence="1">
    <location>
        <begin position="36"/>
        <end position="58"/>
    </location>
</feature>
<gene>
    <name evidence="4" type="ORF">C7373_10729</name>
</gene>
<evidence type="ECO:0000256" key="1">
    <source>
        <dbReference type="SAM" id="Phobius"/>
    </source>
</evidence>
<dbReference type="InterPro" id="IPR035919">
    <property type="entry name" value="EAL_sf"/>
</dbReference>
<dbReference type="InterPro" id="IPR043128">
    <property type="entry name" value="Rev_trsase/Diguanyl_cyclase"/>
</dbReference>
<comment type="caution">
    <text evidence="4">The sequence shown here is derived from an EMBL/GenBank/DDBJ whole genome shotgun (WGS) entry which is preliminary data.</text>
</comment>
<dbReference type="SMART" id="SM00052">
    <property type="entry name" value="EAL"/>
    <property type="match status" value="1"/>
</dbReference>
<dbReference type="Pfam" id="PF00990">
    <property type="entry name" value="GGDEF"/>
    <property type="match status" value="1"/>
</dbReference>
<dbReference type="PANTHER" id="PTHR33121:SF79">
    <property type="entry name" value="CYCLIC DI-GMP PHOSPHODIESTERASE PDED-RELATED"/>
    <property type="match status" value="1"/>
</dbReference>
<dbReference type="SUPFAM" id="SSF141868">
    <property type="entry name" value="EAL domain-like"/>
    <property type="match status" value="1"/>
</dbReference>
<feature type="domain" description="EAL" evidence="2">
    <location>
        <begin position="388"/>
        <end position="640"/>
    </location>
</feature>
<keyword evidence="1" id="KW-1133">Transmembrane helix</keyword>
<dbReference type="PROSITE" id="PS50887">
    <property type="entry name" value="GGDEF"/>
    <property type="match status" value="1"/>
</dbReference>
<dbReference type="AlphaFoldDB" id="A0A2U1BI43"/>
<accession>A0A2U1BI43</accession>
<dbReference type="InterPro" id="IPR029787">
    <property type="entry name" value="Nucleotide_cyclase"/>
</dbReference>
<dbReference type="SMART" id="SM00267">
    <property type="entry name" value="GGDEF"/>
    <property type="match status" value="1"/>
</dbReference>
<protein>
    <submittedName>
        <fullName evidence="4">Diguanylate cyclase (GGDEF)-like protein</fullName>
    </submittedName>
</protein>
<feature type="transmembrane region" description="Helical" evidence="1">
    <location>
        <begin position="70"/>
        <end position="96"/>
    </location>
</feature>
<dbReference type="CDD" id="cd01948">
    <property type="entry name" value="EAL"/>
    <property type="match status" value="1"/>
</dbReference>
<sequence length="652" mass="73913">MVKWSLAAELLAAMMIVVLMAYYREKKLAVTRKGKVYRSCLGLSLATVLLNAVCVYTIEHTEQVPRAVNLILNSAYFLVAVLTCSVIVLYLCYLILEHVYDKRHLRRALLCISGGTLGYLLLILWNLSSGVLFSFDPGGNYRRGPLNRIGYALMAAELLLLAVCYVQNRASVNRPMVKLMHTLPPLAIFLAAFQLAYPQVLLNGMMMAMADLILFISFQSSRIETDGLTGIGNRNSFFAELSLRVAGRQQFQIVLLSLQQFVTINQRFGHQRGDAFLYEVARYLDGLCRQARAFRFGNVEFAVVFPWRGETEATDNLQKLRERFQRNWRLGEVETRLTARFAELICTGQSWSPTQIIEGLEYGLRLAKAGPEDTVRFNERTAALLEKERMLVNIMRRSVLEQRFQVWYQPIYDCRSGAFTSAEALLRLQDYEGNMISPAEFIPLAEETGLIGELSWIVLEGTCRLLGSGRVPDLRSVSINLSMQQFAEQELISRIVDSLDRNGVSHDRLKVEITERVLLQDMDRMRTAMAEMASRDIHFYLDDFGTGYSNLSCVLDLPFECVKLDQSLVAEFPDDQRADLLVRTLVCLFHNMGLQVMAEGVEAVPQAETLARYGADWIQGYYYARPMPESELIPFLKEKNHAPQGGAKEVLV</sequence>
<dbReference type="Proteomes" id="UP000245778">
    <property type="component" value="Unassembled WGS sequence"/>
</dbReference>
<dbReference type="PROSITE" id="PS50883">
    <property type="entry name" value="EAL"/>
    <property type="match status" value="1"/>
</dbReference>
<evidence type="ECO:0000313" key="5">
    <source>
        <dbReference type="Proteomes" id="UP000245778"/>
    </source>
</evidence>
<dbReference type="RefSeq" id="WP_116722281.1">
    <property type="nucleotide sequence ID" value="NZ_CP011524.1"/>
</dbReference>
<feature type="transmembrane region" description="Helical" evidence="1">
    <location>
        <begin position="148"/>
        <end position="166"/>
    </location>
</feature>
<dbReference type="GO" id="GO:0071111">
    <property type="term" value="F:cyclic-guanylate-specific phosphodiesterase activity"/>
    <property type="evidence" value="ECO:0007669"/>
    <property type="project" value="InterPro"/>
</dbReference>
<evidence type="ECO:0000259" key="3">
    <source>
        <dbReference type="PROSITE" id="PS50887"/>
    </source>
</evidence>
<dbReference type="CDD" id="cd01949">
    <property type="entry name" value="GGDEF"/>
    <property type="match status" value="1"/>
</dbReference>
<evidence type="ECO:0000313" key="4">
    <source>
        <dbReference type="EMBL" id="PVY48283.1"/>
    </source>
</evidence>
<feature type="transmembrane region" description="Helical" evidence="1">
    <location>
        <begin position="6"/>
        <end position="24"/>
    </location>
</feature>
<dbReference type="GeneID" id="93230609"/>
<keyword evidence="1" id="KW-0812">Transmembrane</keyword>
<dbReference type="EMBL" id="QEKK01000007">
    <property type="protein sequence ID" value="PVY48283.1"/>
    <property type="molecule type" value="Genomic_DNA"/>
</dbReference>
<dbReference type="InterPro" id="IPR000160">
    <property type="entry name" value="GGDEF_dom"/>
</dbReference>
<dbReference type="InterPro" id="IPR001633">
    <property type="entry name" value="EAL_dom"/>
</dbReference>
<feature type="transmembrane region" description="Helical" evidence="1">
    <location>
        <begin position="108"/>
        <end position="128"/>
    </location>
</feature>
<dbReference type="Gene3D" id="3.30.70.270">
    <property type="match status" value="1"/>
</dbReference>
<dbReference type="NCBIfam" id="TIGR00254">
    <property type="entry name" value="GGDEF"/>
    <property type="match status" value="1"/>
</dbReference>
<keyword evidence="1" id="KW-0472">Membrane</keyword>
<dbReference type="Pfam" id="PF00563">
    <property type="entry name" value="EAL"/>
    <property type="match status" value="1"/>
</dbReference>
<dbReference type="InterPro" id="IPR050706">
    <property type="entry name" value="Cyclic-di-GMP_PDE-like"/>
</dbReference>
<feature type="transmembrane region" description="Helical" evidence="1">
    <location>
        <begin position="186"/>
        <end position="216"/>
    </location>
</feature>
<proteinExistence type="predicted"/>
<evidence type="ECO:0000259" key="2">
    <source>
        <dbReference type="PROSITE" id="PS50883"/>
    </source>
</evidence>
<name>A0A2U1BI43_9FIRM</name>